<gene>
    <name evidence="2" type="ORF">HSBGL_2971</name>
</gene>
<feature type="compositionally biased region" description="Polar residues" evidence="1">
    <location>
        <begin position="28"/>
        <end position="58"/>
    </location>
</feature>
<evidence type="ECO:0000313" key="2">
    <source>
        <dbReference type="EMBL" id="QSG13365.1"/>
    </source>
</evidence>
<accession>A0A897NPG4</accession>
<name>A0A897NPG4_9EURY</name>
<reference evidence="2" key="1">
    <citation type="submission" date="2020-11" db="EMBL/GenBank/DDBJ databases">
        <title>Carbohydrate-dependent, anaerobic sulfur respiration: A novel catabolism in halophilic archaea.</title>
        <authorList>
            <person name="Sorokin D.Y."/>
            <person name="Messina E."/>
            <person name="Smedile F."/>
            <person name="La Cono V."/>
            <person name="Hallsworth J.E."/>
            <person name="Yakimov M.M."/>
        </authorList>
    </citation>
    <scope>NUCLEOTIDE SEQUENCE</scope>
    <source>
        <strain evidence="2">HSR-Bgl</strain>
    </source>
</reference>
<evidence type="ECO:0000256" key="1">
    <source>
        <dbReference type="SAM" id="MobiDB-lite"/>
    </source>
</evidence>
<dbReference type="PROSITE" id="PS51318">
    <property type="entry name" value="TAT"/>
    <property type="match status" value="1"/>
</dbReference>
<dbReference type="EMBL" id="CP064789">
    <property type="protein sequence ID" value="QSG13365.1"/>
    <property type="molecule type" value="Genomic_DNA"/>
</dbReference>
<protein>
    <submittedName>
        <fullName evidence="2">Uncharacterized protein</fullName>
    </submittedName>
</protein>
<dbReference type="PROSITE" id="PS51257">
    <property type="entry name" value="PROKAR_LIPOPROTEIN"/>
    <property type="match status" value="1"/>
</dbReference>
<dbReference type="InterPro" id="IPR006311">
    <property type="entry name" value="TAT_signal"/>
</dbReference>
<evidence type="ECO:0000313" key="3">
    <source>
        <dbReference type="Proteomes" id="UP000663305"/>
    </source>
</evidence>
<organism evidence="2 3">
    <name type="scientific">Halapricum desulfuricans</name>
    <dbReference type="NCBI Taxonomy" id="2841257"/>
    <lineage>
        <taxon>Archaea</taxon>
        <taxon>Methanobacteriati</taxon>
        <taxon>Methanobacteriota</taxon>
        <taxon>Stenosarchaea group</taxon>
        <taxon>Halobacteria</taxon>
        <taxon>Halobacteriales</taxon>
        <taxon>Haloarculaceae</taxon>
        <taxon>Halapricum</taxon>
    </lineage>
</organism>
<dbReference type="Proteomes" id="UP000663305">
    <property type="component" value="Chromosome"/>
</dbReference>
<proteinExistence type="predicted"/>
<feature type="region of interest" description="Disordered" evidence="1">
    <location>
        <begin position="26"/>
        <end position="88"/>
    </location>
</feature>
<sequence length="258" mass="27272">MPRTFISRRRFVTGATVAAAAFAGCAGSETTDGGNPADSGSSGGPTDSESTTVPNAIQETDKTSGGGNDSTPGSNPDPDCSRLAGDPVPYDGSDTTFVFSFDYIDSWELTEPIVGARGRTQGITSPVVTVDGERESASIQVIQSADPLSASEVDSEIAAGTEGQYARFEVVSEQEFDGETIQVVGISDSDPSFYQMWLPHGPADRRQYYSLTINTLTSILRLNEDNQSVTLCDDPVHTAAETVRESLRPNPDTTIGEA</sequence>
<dbReference type="AlphaFoldDB" id="A0A897NPG4"/>